<evidence type="ECO:0000256" key="1">
    <source>
        <dbReference type="SAM" id="Phobius"/>
    </source>
</evidence>
<feature type="domain" description="DUF3592" evidence="2">
    <location>
        <begin position="113"/>
        <end position="175"/>
    </location>
</feature>
<sequence>MDSISLTKNDIQHIKRLLDANRKIEAIKYINENYKLGLKESKKIADLVEKKGDFQYNSTSSQTLFIDREKTKSNRTNSIVFLIISGIGYALLLLGLYQLTDKLLFISEAKKVDGIIIAYDSHQSRSDNKVTTMYTPIFEFEVHGKKYKRKTDTSSSAREYVVGEEISLYVSNDFPKNKKVCLDEFWEKFGLATVILIFASAFIGIGYISKNALGKNFP</sequence>
<evidence type="ECO:0000259" key="2">
    <source>
        <dbReference type="Pfam" id="PF12158"/>
    </source>
</evidence>
<keyword evidence="4" id="KW-1185">Reference proteome</keyword>
<dbReference type="Gene3D" id="3.30.1390.10">
    <property type="match status" value="1"/>
</dbReference>
<name>A0A554VFE7_9FLAO</name>
<dbReference type="AlphaFoldDB" id="A0A554VFE7"/>
<feature type="transmembrane region" description="Helical" evidence="1">
    <location>
        <begin position="189"/>
        <end position="208"/>
    </location>
</feature>
<dbReference type="InterPro" id="IPR014719">
    <property type="entry name" value="Ribosomal_bL12_C/ClpS-like"/>
</dbReference>
<evidence type="ECO:0000313" key="3">
    <source>
        <dbReference type="EMBL" id="TSE05971.1"/>
    </source>
</evidence>
<feature type="transmembrane region" description="Helical" evidence="1">
    <location>
        <begin position="78"/>
        <end position="97"/>
    </location>
</feature>
<gene>
    <name evidence="3" type="ORF">FOF46_21080</name>
</gene>
<keyword evidence="1" id="KW-0812">Transmembrane</keyword>
<dbReference type="Proteomes" id="UP000318833">
    <property type="component" value="Unassembled WGS sequence"/>
</dbReference>
<organism evidence="3 4">
    <name type="scientific">Aquimarina algiphila</name>
    <dbReference type="NCBI Taxonomy" id="2047982"/>
    <lineage>
        <taxon>Bacteria</taxon>
        <taxon>Pseudomonadati</taxon>
        <taxon>Bacteroidota</taxon>
        <taxon>Flavobacteriia</taxon>
        <taxon>Flavobacteriales</taxon>
        <taxon>Flavobacteriaceae</taxon>
        <taxon>Aquimarina</taxon>
    </lineage>
</organism>
<protein>
    <submittedName>
        <fullName evidence="3">DUF3592 domain-containing protein</fullName>
    </submittedName>
</protein>
<dbReference type="OrthoDB" id="1428634at2"/>
<proteinExistence type="predicted"/>
<dbReference type="Pfam" id="PF12158">
    <property type="entry name" value="DUF3592"/>
    <property type="match status" value="1"/>
</dbReference>
<comment type="caution">
    <text evidence="3">The sequence shown here is derived from an EMBL/GenBank/DDBJ whole genome shotgun (WGS) entry which is preliminary data.</text>
</comment>
<keyword evidence="1" id="KW-1133">Transmembrane helix</keyword>
<dbReference type="RefSeq" id="WP_109436175.1">
    <property type="nucleotide sequence ID" value="NZ_CANLFO010000003.1"/>
</dbReference>
<keyword evidence="1" id="KW-0472">Membrane</keyword>
<accession>A0A554VFE7</accession>
<dbReference type="InterPro" id="IPR021994">
    <property type="entry name" value="DUF3592"/>
</dbReference>
<evidence type="ECO:0000313" key="4">
    <source>
        <dbReference type="Proteomes" id="UP000318833"/>
    </source>
</evidence>
<dbReference type="EMBL" id="VLNR01000052">
    <property type="protein sequence ID" value="TSE05971.1"/>
    <property type="molecule type" value="Genomic_DNA"/>
</dbReference>
<reference evidence="3 4" key="1">
    <citation type="submission" date="2019-07" db="EMBL/GenBank/DDBJ databases">
        <title>The draft genome sequence of Aquimarina algiphila M91.</title>
        <authorList>
            <person name="Meng X."/>
        </authorList>
    </citation>
    <scope>NUCLEOTIDE SEQUENCE [LARGE SCALE GENOMIC DNA]</scope>
    <source>
        <strain evidence="3 4">M91</strain>
    </source>
</reference>